<dbReference type="Pfam" id="PF01168">
    <property type="entry name" value="Ala_racemase_N"/>
    <property type="match status" value="1"/>
</dbReference>
<keyword evidence="2" id="KW-0663">Pyridoxal phosphate</keyword>
<dbReference type="InterPro" id="IPR001608">
    <property type="entry name" value="Ala_racemase_N"/>
</dbReference>
<evidence type="ECO:0000313" key="5">
    <source>
        <dbReference type="Proteomes" id="UP001196980"/>
    </source>
</evidence>
<comment type="function">
    <text evidence="2">Catalyzes the interconversion of L-alanine and D-alanine. May also act on other amino acids.</text>
</comment>
<feature type="domain" description="Alanine racemase C-terminal" evidence="3">
    <location>
        <begin position="240"/>
        <end position="373"/>
    </location>
</feature>
<gene>
    <name evidence="4" type="primary">alr</name>
    <name evidence="4" type="ORF">HWQ67_00065</name>
</gene>
<dbReference type="GO" id="GO:0008784">
    <property type="term" value="F:alanine racemase activity"/>
    <property type="evidence" value="ECO:0007669"/>
    <property type="project" value="UniProtKB-EC"/>
</dbReference>
<protein>
    <recommendedName>
        <fullName evidence="2">Alanine racemase</fullName>
        <ecNumber evidence="2">5.1.1.1</ecNumber>
    </recommendedName>
</protein>
<proteinExistence type="inferred from homology"/>
<dbReference type="RefSeq" id="WP_218250590.1">
    <property type="nucleotide sequence ID" value="NZ_JABXWD010000001.1"/>
</dbReference>
<name>A0ABS6RUF5_9BACT</name>
<comment type="cofactor">
    <cofactor evidence="1 2">
        <name>pyridoxal 5'-phosphate</name>
        <dbReference type="ChEBI" id="CHEBI:597326"/>
    </cofactor>
</comment>
<reference evidence="4 5" key="1">
    <citation type="journal article" date="2020" name="J Geophys Res Biogeosci">
        <title>Magnetotaxis as an Adaptation to Enable Bacterial Shuttling of Microbial Sulfur and Sulfur Cycling Across Aquatic Oxic#Anoxic Interfaces.</title>
        <authorList>
            <person name="Li J."/>
            <person name="Liu P."/>
            <person name="Wang J."/>
            <person name="Roberts A.P."/>
            <person name="Pan Y."/>
        </authorList>
    </citation>
    <scope>NUCLEOTIDE SEQUENCE [LARGE SCALE GENOMIC DNA]</scope>
    <source>
        <strain evidence="4 5">MYR-1_YQ</strain>
    </source>
</reference>
<keyword evidence="5" id="KW-1185">Reference proteome</keyword>
<evidence type="ECO:0000256" key="1">
    <source>
        <dbReference type="ARBA" id="ARBA00001933"/>
    </source>
</evidence>
<feature type="active site" description="Proton acceptor; specific for D-alanine" evidence="2">
    <location>
        <position position="35"/>
    </location>
</feature>
<accession>A0ABS6RUF5</accession>
<dbReference type="EMBL" id="JABXWD010000001">
    <property type="protein sequence ID" value="MBV6339970.1"/>
    <property type="molecule type" value="Genomic_DNA"/>
</dbReference>
<comment type="caution">
    <text evidence="4">The sequence shown here is derived from an EMBL/GenBank/DDBJ whole genome shotgun (WGS) entry which is preliminary data.</text>
</comment>
<evidence type="ECO:0000256" key="2">
    <source>
        <dbReference type="HAMAP-Rule" id="MF_01201"/>
    </source>
</evidence>
<dbReference type="CDD" id="cd00430">
    <property type="entry name" value="PLPDE_III_AR"/>
    <property type="match status" value="1"/>
</dbReference>
<keyword evidence="2 4" id="KW-0413">Isomerase</keyword>
<dbReference type="PANTHER" id="PTHR30511">
    <property type="entry name" value="ALANINE RACEMASE"/>
    <property type="match status" value="1"/>
</dbReference>
<dbReference type="HAMAP" id="MF_01201">
    <property type="entry name" value="Ala_racemase"/>
    <property type="match status" value="1"/>
</dbReference>
<comment type="similarity">
    <text evidence="2">Belongs to the alanine racemase family.</text>
</comment>
<dbReference type="SMART" id="SM01005">
    <property type="entry name" value="Ala_racemase_C"/>
    <property type="match status" value="1"/>
</dbReference>
<evidence type="ECO:0000259" key="3">
    <source>
        <dbReference type="SMART" id="SM01005"/>
    </source>
</evidence>
<dbReference type="PROSITE" id="PS00395">
    <property type="entry name" value="ALANINE_RACEMASE"/>
    <property type="match status" value="1"/>
</dbReference>
<feature type="binding site" evidence="2">
    <location>
        <position position="131"/>
    </location>
    <ligand>
        <name>substrate</name>
    </ligand>
</feature>
<comment type="pathway">
    <text evidence="2">Amino-acid biosynthesis; D-alanine biosynthesis; D-alanine from L-alanine: step 1/1.</text>
</comment>
<dbReference type="EC" id="5.1.1.1" evidence="2"/>
<dbReference type="InterPro" id="IPR000821">
    <property type="entry name" value="Ala_racemase"/>
</dbReference>
<dbReference type="Pfam" id="PF00842">
    <property type="entry name" value="Ala_racemase_C"/>
    <property type="match status" value="1"/>
</dbReference>
<feature type="active site" description="Proton acceptor; specific for L-alanine" evidence="2">
    <location>
        <position position="261"/>
    </location>
</feature>
<evidence type="ECO:0000313" key="4">
    <source>
        <dbReference type="EMBL" id="MBV6339970.1"/>
    </source>
</evidence>
<dbReference type="InterPro" id="IPR011079">
    <property type="entry name" value="Ala_racemase_C"/>
</dbReference>
<sequence length="373" mass="40499">MKRGPSVEISIDSIRHNYDYARGLSNNRPVIAVVKADAYGHGAVKVATLLEELGVFCLGVAFVSEAIQLREAGITAPIMVFFDTPDIAEITRYALIPVISEVGSARTLSEMALRYNMQVSVHVKVDTGMGRLGFVSDIDEEKIKAIATLAGIKVTGFMSHFSEADLVDMNFANVQLERFVVLKARLINHYGGHYGGVLWHIANSAATMYLAPAHLDVIRPGLMLYGYDPIREDNPNLRPAMTVKCRVLDIRRLPAGRSVGYGRTFVTQRETLVGVIGVGYADGFFRALSNTGHVIVNGRLAPIIGRVCMDVSMADLTDVINSAVDGESTPQECILLGSQGNAALWANKLARAAGTIPYEILTSLGRTPDRTFT</sequence>
<comment type="catalytic activity">
    <reaction evidence="2">
        <text>L-alanine = D-alanine</text>
        <dbReference type="Rhea" id="RHEA:20249"/>
        <dbReference type="ChEBI" id="CHEBI:57416"/>
        <dbReference type="ChEBI" id="CHEBI:57972"/>
        <dbReference type="EC" id="5.1.1.1"/>
    </reaction>
</comment>
<organism evidence="4 5">
    <name type="scientific">Candidatus Magnetobacterium casense</name>
    <dbReference type="NCBI Taxonomy" id="1455061"/>
    <lineage>
        <taxon>Bacteria</taxon>
        <taxon>Pseudomonadati</taxon>
        <taxon>Nitrospirota</taxon>
        <taxon>Thermodesulfovibrionia</taxon>
        <taxon>Thermodesulfovibrionales</taxon>
        <taxon>Candidatus Magnetobacteriaceae</taxon>
        <taxon>Candidatus Magnetobacterium</taxon>
    </lineage>
</organism>
<dbReference type="Proteomes" id="UP001196980">
    <property type="component" value="Unassembled WGS sequence"/>
</dbReference>
<dbReference type="PANTHER" id="PTHR30511:SF0">
    <property type="entry name" value="ALANINE RACEMASE, CATABOLIC-RELATED"/>
    <property type="match status" value="1"/>
</dbReference>
<feature type="modified residue" description="N6-(pyridoxal phosphate)lysine" evidence="2">
    <location>
        <position position="35"/>
    </location>
</feature>
<feature type="binding site" evidence="2">
    <location>
        <position position="309"/>
    </location>
    <ligand>
        <name>substrate</name>
    </ligand>
</feature>
<dbReference type="NCBIfam" id="TIGR00492">
    <property type="entry name" value="alr"/>
    <property type="match status" value="1"/>
</dbReference>
<dbReference type="InterPro" id="IPR020622">
    <property type="entry name" value="Ala_racemase_pyridoxalP-BS"/>
</dbReference>